<dbReference type="InterPro" id="IPR055401">
    <property type="entry name" value="CEMIP_beta-hel_dom"/>
</dbReference>
<evidence type="ECO:0000313" key="5">
    <source>
        <dbReference type="Proteomes" id="UP000320333"/>
    </source>
</evidence>
<comment type="similarity">
    <text evidence="2">Belongs to the comF family.</text>
</comment>
<dbReference type="PANTHER" id="PTHR47687">
    <property type="entry name" value="G8 DOMAIN-CONTAINING PROTEIN DDB_G0288475-RELATED"/>
    <property type="match status" value="1"/>
</dbReference>
<evidence type="ECO:0000256" key="2">
    <source>
        <dbReference type="ARBA" id="ARBA00038413"/>
    </source>
</evidence>
<evidence type="ECO:0000256" key="1">
    <source>
        <dbReference type="ARBA" id="ARBA00023180"/>
    </source>
</evidence>
<dbReference type="PANTHER" id="PTHR47687:SF4">
    <property type="entry name" value="G8 DOMAIN-CONTAINING PROTEIN DDB_G0286311-RELATED"/>
    <property type="match status" value="1"/>
</dbReference>
<protein>
    <recommendedName>
        <fullName evidence="3">G8 domain-containing protein</fullName>
    </recommendedName>
</protein>
<keyword evidence="1" id="KW-0325">Glycoprotein</keyword>
<accession>A0A507FLA2</accession>
<dbReference type="Pfam" id="PF24606">
    <property type="entry name" value="CEMIP_beta-hel"/>
    <property type="match status" value="1"/>
</dbReference>
<comment type="caution">
    <text evidence="4">The sequence shown here is derived from an EMBL/GenBank/DDBJ whole genome shotgun (WGS) entry which is preliminary data.</text>
</comment>
<dbReference type="SMART" id="SM01225">
    <property type="entry name" value="G8"/>
    <property type="match status" value="1"/>
</dbReference>
<dbReference type="InterPro" id="IPR052334">
    <property type="entry name" value="G8_domain-comF-like"/>
</dbReference>
<keyword evidence="5" id="KW-1185">Reference proteome</keyword>
<proteinExistence type="inferred from homology"/>
<dbReference type="Pfam" id="PF10162">
    <property type="entry name" value="G8"/>
    <property type="match status" value="1"/>
</dbReference>
<dbReference type="Proteomes" id="UP000320333">
    <property type="component" value="Unassembled WGS sequence"/>
</dbReference>
<dbReference type="PROSITE" id="PS51484">
    <property type="entry name" value="G8"/>
    <property type="match status" value="1"/>
</dbReference>
<dbReference type="InterPro" id="IPR019316">
    <property type="entry name" value="G8_domain"/>
</dbReference>
<dbReference type="EMBL" id="QEAP01000030">
    <property type="protein sequence ID" value="TPX77043.1"/>
    <property type="molecule type" value="Genomic_DNA"/>
</dbReference>
<sequence length="1048" mass="113878">MKLHACSLMAAIAAIPYTYSIPLPLSHLLDERAVLYVANETTPTVPTVNVASADPATYSAFLKVAIRNHWSEVVTLPRPDTSKVLTENSLQTNCPHLAPDLQNWENPATWPDSNVPSANGSDVNIPSGKSVLISAGSLNELNTYGIIRIPQGSKLVFNDASITLNTNGILIDGGSLALGSETCRLKSYINIILHGIKPSPLVAVPPIQVKGIAATNGGTLDIHGQAYAPTWTRLAVTAKKGDVRIIIQDAVNWEVGQSVVITTTVTKDSRDFNQNEELQITSITRADGIGSQTSIIGLSAPLRYNHYGGPEYQAEVGLLSRRIVVQGDAASVLTDTADVCRGDSVSKITTFPCGPPKGYGGHIIINGTGIGRVTGVELYHMGQTNVMGRYPYHVHMAKDNGRNSYLKYSAIRNSFFRCMSVHGSSNVTISQNVAFNVAGHCFYLEDGIEEDNLFEYNLAAHVHFFGPPVAPGDFWGQNLPTVMESPDLILPSDITAAGFYISNPRNSFVGNAASGGWSGFIFPIFQTPMGLHKNMTTISPRSRPIKIFDGNSAHSSGYWWGNGGAIYVGGLLKYETNGTMSYNPGRTVGATTDACNAPLKSYGCDQADWAWLRFSNTKVFLANRGMMYWGNRAEILKYEGHDCGISANVFGQVWLDNMLSICRTQNTDIPLFGGCNSTKYWECSYRDRNYASGFYGFQWYDTEQNHIITNSKFRNCTNAWKPAITPYSTAMAVWSFLTHSDQFVPGIMQATKNISYENVNNSQIWAFSNPKRITVSGRLQNWLDTDGTASLSPGRTIMGSDWANEWWNLWGLPKCRKAAAPAVMGMWLCTDDTAFIASMLLTPDASKLSRLGTMECSNGDQSISCPTLGYAYHMGTTNATAGLALTLNAKVTGPVAKNGNEWVIRYDQGAPVSLSVNRIQFLSETNTVGLVIQYPAGTTFNITAYAATWCYKDCKHAYIPSTSLSAYQQDALSRGDAYFFDTTANLLHVSVVQLNDATLGGGGVSWIRSQVNPTSFSRAGITLTFGPWSSKLVIGAKCSSTDGVFCAI</sequence>
<feature type="domain" description="G8" evidence="3">
    <location>
        <begin position="108"/>
        <end position="236"/>
    </location>
</feature>
<gene>
    <name evidence="4" type="ORF">CcCBS67573_g01690</name>
</gene>
<dbReference type="AlphaFoldDB" id="A0A507FLA2"/>
<evidence type="ECO:0000259" key="3">
    <source>
        <dbReference type="PROSITE" id="PS51484"/>
    </source>
</evidence>
<organism evidence="4 5">
    <name type="scientific">Chytriomyces confervae</name>
    <dbReference type="NCBI Taxonomy" id="246404"/>
    <lineage>
        <taxon>Eukaryota</taxon>
        <taxon>Fungi</taxon>
        <taxon>Fungi incertae sedis</taxon>
        <taxon>Chytridiomycota</taxon>
        <taxon>Chytridiomycota incertae sedis</taxon>
        <taxon>Chytridiomycetes</taxon>
        <taxon>Chytridiales</taxon>
        <taxon>Chytriomycetaceae</taxon>
        <taxon>Chytriomyces</taxon>
    </lineage>
</organism>
<name>A0A507FLA2_9FUNG</name>
<evidence type="ECO:0000313" key="4">
    <source>
        <dbReference type="EMBL" id="TPX77043.1"/>
    </source>
</evidence>
<reference evidence="4 5" key="1">
    <citation type="journal article" date="2019" name="Sci. Rep.">
        <title>Comparative genomics of chytrid fungi reveal insights into the obligate biotrophic and pathogenic lifestyle of Synchytrium endobioticum.</title>
        <authorList>
            <person name="van de Vossenberg B.T.L.H."/>
            <person name="Warris S."/>
            <person name="Nguyen H.D.T."/>
            <person name="van Gent-Pelzer M.P.E."/>
            <person name="Joly D.L."/>
            <person name="van de Geest H.C."/>
            <person name="Bonants P.J.M."/>
            <person name="Smith D.S."/>
            <person name="Levesque C.A."/>
            <person name="van der Lee T.A.J."/>
        </authorList>
    </citation>
    <scope>NUCLEOTIDE SEQUENCE [LARGE SCALE GENOMIC DNA]</scope>
    <source>
        <strain evidence="4 5">CBS 675.73</strain>
    </source>
</reference>
<dbReference type="OrthoDB" id="2094524at2759"/>
<dbReference type="STRING" id="246404.A0A507FLA2"/>